<dbReference type="EMBL" id="MU118095">
    <property type="protein sequence ID" value="KAF9645312.1"/>
    <property type="molecule type" value="Genomic_DNA"/>
</dbReference>
<organism evidence="1 2">
    <name type="scientific">Thelephora ganbajun</name>
    <name type="common">Ganba fungus</name>
    <dbReference type="NCBI Taxonomy" id="370292"/>
    <lineage>
        <taxon>Eukaryota</taxon>
        <taxon>Fungi</taxon>
        <taxon>Dikarya</taxon>
        <taxon>Basidiomycota</taxon>
        <taxon>Agaricomycotina</taxon>
        <taxon>Agaricomycetes</taxon>
        <taxon>Thelephorales</taxon>
        <taxon>Thelephoraceae</taxon>
        <taxon>Thelephora</taxon>
    </lineage>
</organism>
<accession>A0ACB6Z6W9</accession>
<gene>
    <name evidence="1" type="ORF">BDM02DRAFT_3131159</name>
</gene>
<reference evidence="1" key="2">
    <citation type="journal article" date="2020" name="Nat. Commun.">
        <title>Large-scale genome sequencing of mycorrhizal fungi provides insights into the early evolution of symbiotic traits.</title>
        <authorList>
            <person name="Miyauchi S."/>
            <person name="Kiss E."/>
            <person name="Kuo A."/>
            <person name="Drula E."/>
            <person name="Kohler A."/>
            <person name="Sanchez-Garcia M."/>
            <person name="Morin E."/>
            <person name="Andreopoulos B."/>
            <person name="Barry K.W."/>
            <person name="Bonito G."/>
            <person name="Buee M."/>
            <person name="Carver A."/>
            <person name="Chen C."/>
            <person name="Cichocki N."/>
            <person name="Clum A."/>
            <person name="Culley D."/>
            <person name="Crous P.W."/>
            <person name="Fauchery L."/>
            <person name="Girlanda M."/>
            <person name="Hayes R.D."/>
            <person name="Keri Z."/>
            <person name="LaButti K."/>
            <person name="Lipzen A."/>
            <person name="Lombard V."/>
            <person name="Magnuson J."/>
            <person name="Maillard F."/>
            <person name="Murat C."/>
            <person name="Nolan M."/>
            <person name="Ohm R.A."/>
            <person name="Pangilinan J."/>
            <person name="Pereira M.F."/>
            <person name="Perotto S."/>
            <person name="Peter M."/>
            <person name="Pfister S."/>
            <person name="Riley R."/>
            <person name="Sitrit Y."/>
            <person name="Stielow J.B."/>
            <person name="Szollosi G."/>
            <person name="Zifcakova L."/>
            <person name="Stursova M."/>
            <person name="Spatafora J.W."/>
            <person name="Tedersoo L."/>
            <person name="Vaario L.M."/>
            <person name="Yamada A."/>
            <person name="Yan M."/>
            <person name="Wang P."/>
            <person name="Xu J."/>
            <person name="Bruns T."/>
            <person name="Baldrian P."/>
            <person name="Vilgalys R."/>
            <person name="Dunand C."/>
            <person name="Henrissat B."/>
            <person name="Grigoriev I.V."/>
            <person name="Hibbett D."/>
            <person name="Nagy L.G."/>
            <person name="Martin F.M."/>
        </authorList>
    </citation>
    <scope>NUCLEOTIDE SEQUENCE</scope>
    <source>
        <strain evidence="1">P2</strain>
    </source>
</reference>
<keyword evidence="2" id="KW-1185">Reference proteome</keyword>
<evidence type="ECO:0000313" key="2">
    <source>
        <dbReference type="Proteomes" id="UP000886501"/>
    </source>
</evidence>
<protein>
    <submittedName>
        <fullName evidence="1">Uncharacterized protein</fullName>
    </submittedName>
</protein>
<sequence length="302" mass="33157">MATVGGRLGPSRRQWRVSTTPPLTCPVLLTSRLAVPPLQVFERSGTMGSCERVPRHRIQGDVRFSPFYPNDPLTYGIPFAETEGKIPRRLWFLWAPPLHLPSRKEVEPTKSVPQPPRKRKSPAPQPPPQADAIKFKVNKSNDPAQPARSISKPPPIHQPVLSKPVFIAPKPKLMSLKPPVVTSDSWRIETNQMGREMCSIEPSALKEFESMVRRDFKGLGPTPTDPPQPPTPPVSRSNVPSLANLMSPAIPPNHKRDSSNAVPSAAANAMQIGRQCLAAIPPCTVTMLCQTSGSQHMCLLLT</sequence>
<reference evidence="1" key="1">
    <citation type="submission" date="2019-10" db="EMBL/GenBank/DDBJ databases">
        <authorList>
            <consortium name="DOE Joint Genome Institute"/>
            <person name="Kuo A."/>
            <person name="Miyauchi S."/>
            <person name="Kiss E."/>
            <person name="Drula E."/>
            <person name="Kohler A."/>
            <person name="Sanchez-Garcia M."/>
            <person name="Andreopoulos B."/>
            <person name="Barry K.W."/>
            <person name="Bonito G."/>
            <person name="Buee M."/>
            <person name="Carver A."/>
            <person name="Chen C."/>
            <person name="Cichocki N."/>
            <person name="Clum A."/>
            <person name="Culley D."/>
            <person name="Crous P.W."/>
            <person name="Fauchery L."/>
            <person name="Girlanda M."/>
            <person name="Hayes R."/>
            <person name="Keri Z."/>
            <person name="Labutti K."/>
            <person name="Lipzen A."/>
            <person name="Lombard V."/>
            <person name="Magnuson J."/>
            <person name="Maillard F."/>
            <person name="Morin E."/>
            <person name="Murat C."/>
            <person name="Nolan M."/>
            <person name="Ohm R."/>
            <person name="Pangilinan J."/>
            <person name="Pereira M."/>
            <person name="Perotto S."/>
            <person name="Peter M."/>
            <person name="Riley R."/>
            <person name="Sitrit Y."/>
            <person name="Stielow B."/>
            <person name="Szollosi G."/>
            <person name="Zifcakova L."/>
            <person name="Stursova M."/>
            <person name="Spatafora J.W."/>
            <person name="Tedersoo L."/>
            <person name="Vaario L.-M."/>
            <person name="Yamada A."/>
            <person name="Yan M."/>
            <person name="Wang P."/>
            <person name="Xu J."/>
            <person name="Bruns T."/>
            <person name="Baldrian P."/>
            <person name="Vilgalys R."/>
            <person name="Henrissat B."/>
            <person name="Grigoriev I.V."/>
            <person name="Hibbett D."/>
            <person name="Nagy L.G."/>
            <person name="Martin F.M."/>
        </authorList>
    </citation>
    <scope>NUCLEOTIDE SEQUENCE</scope>
    <source>
        <strain evidence="1">P2</strain>
    </source>
</reference>
<comment type="caution">
    <text evidence="1">The sequence shown here is derived from an EMBL/GenBank/DDBJ whole genome shotgun (WGS) entry which is preliminary data.</text>
</comment>
<proteinExistence type="predicted"/>
<evidence type="ECO:0000313" key="1">
    <source>
        <dbReference type="EMBL" id="KAF9645312.1"/>
    </source>
</evidence>
<name>A0ACB6Z6W9_THEGA</name>
<dbReference type="Proteomes" id="UP000886501">
    <property type="component" value="Unassembled WGS sequence"/>
</dbReference>